<dbReference type="EMBL" id="JACAZI010000002">
    <property type="protein sequence ID" value="KAF7368828.1"/>
    <property type="molecule type" value="Genomic_DNA"/>
</dbReference>
<feature type="chain" id="PRO_5034817786" evidence="1">
    <location>
        <begin position="20"/>
        <end position="147"/>
    </location>
</feature>
<proteinExistence type="predicted"/>
<organism evidence="2 3">
    <name type="scientific">Mycena venus</name>
    <dbReference type="NCBI Taxonomy" id="2733690"/>
    <lineage>
        <taxon>Eukaryota</taxon>
        <taxon>Fungi</taxon>
        <taxon>Dikarya</taxon>
        <taxon>Basidiomycota</taxon>
        <taxon>Agaricomycotina</taxon>
        <taxon>Agaricomycetes</taxon>
        <taxon>Agaricomycetidae</taxon>
        <taxon>Agaricales</taxon>
        <taxon>Marasmiineae</taxon>
        <taxon>Mycenaceae</taxon>
        <taxon>Mycena</taxon>
    </lineage>
</organism>
<gene>
    <name evidence="2" type="ORF">MVEN_00208000</name>
</gene>
<feature type="signal peptide" evidence="1">
    <location>
        <begin position="1"/>
        <end position="19"/>
    </location>
</feature>
<reference evidence="2" key="1">
    <citation type="submission" date="2020-05" db="EMBL/GenBank/DDBJ databases">
        <title>Mycena genomes resolve the evolution of fungal bioluminescence.</title>
        <authorList>
            <person name="Tsai I.J."/>
        </authorList>
    </citation>
    <scope>NUCLEOTIDE SEQUENCE</scope>
    <source>
        <strain evidence="2">CCC161011</strain>
    </source>
</reference>
<dbReference type="InterPro" id="IPR045469">
    <property type="entry name" value="Nis1"/>
</dbReference>
<dbReference type="Pfam" id="PF19271">
    <property type="entry name" value="Nis1"/>
    <property type="match status" value="1"/>
</dbReference>
<protein>
    <submittedName>
        <fullName evidence="2">Uncharacterized protein</fullName>
    </submittedName>
</protein>
<dbReference type="AlphaFoldDB" id="A0A8H6YYI4"/>
<evidence type="ECO:0000256" key="1">
    <source>
        <dbReference type="SAM" id="SignalP"/>
    </source>
</evidence>
<keyword evidence="1" id="KW-0732">Signal</keyword>
<sequence length="147" mass="15272">MKFFSSLAMSAMLATTAFAQSAVIGAPLAGSAVQAGCNITVEVDRPNTLTGSTEVGIVIGFLSCVGFNSNVCPPASEIMGSILYNGPYHPEFHTNVSRSKPPHQNFTVAIPTTAKTGPGQLSVAHFNLIGAGQFPFLETLNISVNVS</sequence>
<dbReference type="Proteomes" id="UP000620124">
    <property type="component" value="Unassembled WGS sequence"/>
</dbReference>
<accession>A0A8H6YYI4</accession>
<evidence type="ECO:0000313" key="3">
    <source>
        <dbReference type="Proteomes" id="UP000620124"/>
    </source>
</evidence>
<dbReference type="OrthoDB" id="2841294at2759"/>
<name>A0A8H6YYI4_9AGAR</name>
<keyword evidence="3" id="KW-1185">Reference proteome</keyword>
<evidence type="ECO:0000313" key="2">
    <source>
        <dbReference type="EMBL" id="KAF7368828.1"/>
    </source>
</evidence>
<comment type="caution">
    <text evidence="2">The sequence shown here is derived from an EMBL/GenBank/DDBJ whole genome shotgun (WGS) entry which is preliminary data.</text>
</comment>